<feature type="compositionally biased region" description="Basic and acidic residues" evidence="2">
    <location>
        <begin position="578"/>
        <end position="587"/>
    </location>
</feature>
<dbReference type="InterPro" id="IPR040436">
    <property type="entry name" value="Disconnected-like"/>
</dbReference>
<dbReference type="PROSITE" id="PS00028">
    <property type="entry name" value="ZINC_FINGER_C2H2_1"/>
    <property type="match status" value="3"/>
</dbReference>
<dbReference type="PROSITE" id="PS50157">
    <property type="entry name" value="ZINC_FINGER_C2H2_2"/>
    <property type="match status" value="3"/>
</dbReference>
<feature type="domain" description="C2H2-type" evidence="3">
    <location>
        <begin position="393"/>
        <end position="421"/>
    </location>
</feature>
<feature type="region of interest" description="Disordered" evidence="2">
    <location>
        <begin position="578"/>
        <end position="632"/>
    </location>
</feature>
<dbReference type="AlphaFoldDB" id="A0A8S3YMQ0"/>
<feature type="region of interest" description="Disordered" evidence="2">
    <location>
        <begin position="718"/>
        <end position="769"/>
    </location>
</feature>
<dbReference type="GO" id="GO:0008270">
    <property type="term" value="F:zinc ion binding"/>
    <property type="evidence" value="ECO:0007669"/>
    <property type="project" value="UniProtKB-KW"/>
</dbReference>
<proteinExistence type="predicted"/>
<feature type="compositionally biased region" description="Low complexity" evidence="2">
    <location>
        <begin position="468"/>
        <end position="487"/>
    </location>
</feature>
<feature type="domain" description="C2H2-type" evidence="3">
    <location>
        <begin position="786"/>
        <end position="809"/>
    </location>
</feature>
<protein>
    <recommendedName>
        <fullName evidence="3">C2H2-type domain-containing protein</fullName>
    </recommendedName>
</protein>
<dbReference type="PANTHER" id="PTHR15021:SF0">
    <property type="entry name" value="DISCO-RELATED, ISOFORM A-RELATED"/>
    <property type="match status" value="1"/>
</dbReference>
<dbReference type="SMART" id="SM00355">
    <property type="entry name" value="ZnF_C2H2"/>
    <property type="match status" value="5"/>
</dbReference>
<accession>A0A8S3YMQ0</accession>
<gene>
    <name evidence="4" type="ORF">CUNI_LOCUS3196</name>
</gene>
<dbReference type="OrthoDB" id="10070972at2759"/>
<dbReference type="PANTHER" id="PTHR15021">
    <property type="entry name" value="DISCONNECTED-RELATED"/>
    <property type="match status" value="1"/>
</dbReference>
<evidence type="ECO:0000313" key="5">
    <source>
        <dbReference type="Proteomes" id="UP000678393"/>
    </source>
</evidence>
<dbReference type="Gene3D" id="3.30.160.60">
    <property type="entry name" value="Classic Zinc Finger"/>
    <property type="match status" value="2"/>
</dbReference>
<evidence type="ECO:0000313" key="4">
    <source>
        <dbReference type="EMBL" id="CAG5117638.1"/>
    </source>
</evidence>
<keyword evidence="1" id="KW-0862">Zinc</keyword>
<feature type="compositionally biased region" description="Basic and acidic residues" evidence="2">
    <location>
        <begin position="721"/>
        <end position="740"/>
    </location>
</feature>
<feature type="non-terminal residue" evidence="4">
    <location>
        <position position="1033"/>
    </location>
</feature>
<dbReference type="Proteomes" id="UP000678393">
    <property type="component" value="Unassembled WGS sequence"/>
</dbReference>
<name>A0A8S3YMQ0_9EUPU</name>
<dbReference type="GO" id="GO:0005634">
    <property type="term" value="C:nucleus"/>
    <property type="evidence" value="ECO:0007669"/>
    <property type="project" value="TreeGrafter"/>
</dbReference>
<feature type="domain" description="C2H2-type" evidence="3">
    <location>
        <begin position="971"/>
        <end position="1002"/>
    </location>
</feature>
<evidence type="ECO:0000256" key="1">
    <source>
        <dbReference type="PROSITE-ProRule" id="PRU00042"/>
    </source>
</evidence>
<feature type="compositionally biased region" description="Polar residues" evidence="2">
    <location>
        <begin position="611"/>
        <end position="624"/>
    </location>
</feature>
<feature type="region of interest" description="Disordered" evidence="2">
    <location>
        <begin position="435"/>
        <end position="490"/>
    </location>
</feature>
<dbReference type="InterPro" id="IPR013087">
    <property type="entry name" value="Znf_C2H2_type"/>
</dbReference>
<feature type="compositionally biased region" description="Polar residues" evidence="2">
    <location>
        <begin position="1020"/>
        <end position="1033"/>
    </location>
</feature>
<keyword evidence="5" id="KW-1185">Reference proteome</keyword>
<feature type="region of interest" description="Disordered" evidence="2">
    <location>
        <begin position="939"/>
        <end position="963"/>
    </location>
</feature>
<keyword evidence="1" id="KW-0863">Zinc-finger</keyword>
<dbReference type="GO" id="GO:0006355">
    <property type="term" value="P:regulation of DNA-templated transcription"/>
    <property type="evidence" value="ECO:0007669"/>
    <property type="project" value="TreeGrafter"/>
</dbReference>
<feature type="region of interest" description="Disordered" evidence="2">
    <location>
        <begin position="994"/>
        <end position="1033"/>
    </location>
</feature>
<evidence type="ECO:0000259" key="3">
    <source>
        <dbReference type="PROSITE" id="PS50157"/>
    </source>
</evidence>
<comment type="caution">
    <text evidence="4">The sequence shown here is derived from an EMBL/GenBank/DDBJ whole genome shotgun (WGS) entry which is preliminary data.</text>
</comment>
<feature type="region of interest" description="Disordered" evidence="2">
    <location>
        <begin position="890"/>
        <end position="918"/>
    </location>
</feature>
<dbReference type="EMBL" id="CAJHNH020000433">
    <property type="protein sequence ID" value="CAG5117638.1"/>
    <property type="molecule type" value="Genomic_DNA"/>
</dbReference>
<feature type="region of interest" description="Disordered" evidence="2">
    <location>
        <begin position="327"/>
        <end position="383"/>
    </location>
</feature>
<keyword evidence="1" id="KW-0479">Metal-binding</keyword>
<sequence>AIRCTHPTCHCECFAPGKQSLRYCDTCNHGWVAHALDKLGTNHVMNLGLQVEVVQPNIVFDIASLMLYGAQATPVRLKILLDRLFSVLQHDEVLQVLHGFGWTYEDYARGYILQDSSGRVLDKWCVATREEEMVVLQQFLRFGETKAIAQEIILQDTKDRHEQLVKQTPRAESDIKKFIERSNLTMQNYIKSYESTRQLFGTRSVPFIPPNRIITSPVISPNFSPGREPRGLPLAQTPTTSSLPLTSPLTRLPVIQPFEAHKELPSPAISVSPIGLEKHVAHQSPVCESPKNLSINTTVITTASTQPTHPVLIQQQHHHCLDEVDGADLYPSESEDEGEALDYSNKDNPGSLNDGDKNSKQHMRKSNNPIKRQWTPSANFGSTFVGPNGKKRVLCTACNKTFCDKGALKIHYSAVHLKEMHKCTVEGCNMMFSSRRSRNRHSANPNPKLHMPQKRKDELDQSEEIDLSTSSGSGTPAPSSTPNISIPTPSPVAIIPTQALPILDSPHIIRPDSSFFIEMSAQFPFLSPPEKRIKLEEEQPTDLSKITVTNLPEEEPCDLSKKYDDELKLEIDLDAPVNEKESIRKDEEGDNEDNGFRHEGGFRGGNRRKNTAPTKCAQSGTASDDSSHDKDPNSRIIVYMKQDEVPACNGDSSLQENDVEREHSNILVHRVLEVKSAELQDVACSLALQEKRLEGTEARNFPKIASLLWANGLTSSNISDKVNDDDASHEVDDSFARDEESIQDDEPDIDGDEVSGIESSEDNESLSSTEMQDYPADVYMDSKNPLKCKICGKVFQNSFTVKIHFQNVHLKVMHSCTVDGCSSTFPSKRSRDRHSANLNLHRRILAGDSSANKEVDDTLRGDFLAKLYGHDLITANVISKATANLEDNEHKHINNNNNNNNEEIKNHEGRPFQPMNNGKLSNVSASNSLKITIQHGMLGHVSKPGSTGSEAVSDESEGESEAVRSDEYLKIPCKVCGDKFSNPAVLQEHISISHPEHALSPPDPSMKKMISPRRARSRQKTQSILTARKSTSL</sequence>
<evidence type="ECO:0000256" key="2">
    <source>
        <dbReference type="SAM" id="MobiDB-lite"/>
    </source>
</evidence>
<reference evidence="4" key="1">
    <citation type="submission" date="2021-04" db="EMBL/GenBank/DDBJ databases">
        <authorList>
            <consortium name="Molecular Ecology Group"/>
        </authorList>
    </citation>
    <scope>NUCLEOTIDE SEQUENCE</scope>
</reference>
<feature type="compositionally biased region" description="Acidic residues" evidence="2">
    <location>
        <begin position="741"/>
        <end position="764"/>
    </location>
</feature>
<organism evidence="4 5">
    <name type="scientific">Candidula unifasciata</name>
    <dbReference type="NCBI Taxonomy" id="100452"/>
    <lineage>
        <taxon>Eukaryota</taxon>
        <taxon>Metazoa</taxon>
        <taxon>Spiralia</taxon>
        <taxon>Lophotrochozoa</taxon>
        <taxon>Mollusca</taxon>
        <taxon>Gastropoda</taxon>
        <taxon>Heterobranchia</taxon>
        <taxon>Euthyneura</taxon>
        <taxon>Panpulmonata</taxon>
        <taxon>Eupulmonata</taxon>
        <taxon>Stylommatophora</taxon>
        <taxon>Helicina</taxon>
        <taxon>Helicoidea</taxon>
        <taxon>Geomitridae</taxon>
        <taxon>Candidula</taxon>
    </lineage>
</organism>
<feature type="compositionally biased region" description="Polar residues" evidence="2">
    <location>
        <begin position="366"/>
        <end position="382"/>
    </location>
</feature>
<feature type="compositionally biased region" description="Basic residues" evidence="2">
    <location>
        <begin position="1010"/>
        <end position="1019"/>
    </location>
</feature>